<name>A0A2M7APP2_UNCKA</name>
<evidence type="ECO:0000313" key="3">
    <source>
        <dbReference type="Proteomes" id="UP000229916"/>
    </source>
</evidence>
<organism evidence="2 3">
    <name type="scientific">candidate division WWE3 bacterium CG06_land_8_20_14_3_00_42_16</name>
    <dbReference type="NCBI Taxonomy" id="1975083"/>
    <lineage>
        <taxon>Bacteria</taxon>
        <taxon>Katanobacteria</taxon>
    </lineage>
</organism>
<dbReference type="AlphaFoldDB" id="A0A2M7APP2"/>
<feature type="transmembrane region" description="Helical" evidence="1">
    <location>
        <begin position="76"/>
        <end position="93"/>
    </location>
</feature>
<proteinExistence type="predicted"/>
<keyword evidence="1" id="KW-0472">Membrane</keyword>
<evidence type="ECO:0008006" key="4">
    <source>
        <dbReference type="Google" id="ProtNLM"/>
    </source>
</evidence>
<feature type="transmembrane region" description="Helical" evidence="1">
    <location>
        <begin position="100"/>
        <end position="125"/>
    </location>
</feature>
<comment type="caution">
    <text evidence="2">The sequence shown here is derived from an EMBL/GenBank/DDBJ whole genome shotgun (WGS) entry which is preliminary data.</text>
</comment>
<sequence length="173" mass="19593">MGMILVGISILFILIEKVVLSNLGLTQVNLVLILWVVVVYNLLSRGDKKEKNLDLVFIIFLSGILFDFLAAETIGLHSLLFMVSICWVVLLIRKIPFQNFLLLFPLSVFLASASHNVLLYIFYIAKGVNISFALTDFIFKSIVLDLSFGLLLYPLLSLFLKKINLKREIELKA</sequence>
<evidence type="ECO:0000313" key="2">
    <source>
        <dbReference type="EMBL" id="PIU69325.1"/>
    </source>
</evidence>
<feature type="transmembrane region" description="Helical" evidence="1">
    <location>
        <begin position="53"/>
        <end position="70"/>
    </location>
</feature>
<evidence type="ECO:0000256" key="1">
    <source>
        <dbReference type="SAM" id="Phobius"/>
    </source>
</evidence>
<dbReference type="EMBL" id="PEWD01000006">
    <property type="protein sequence ID" value="PIU69325.1"/>
    <property type="molecule type" value="Genomic_DNA"/>
</dbReference>
<accession>A0A2M7APP2</accession>
<dbReference type="Proteomes" id="UP000229916">
    <property type="component" value="Unassembled WGS sequence"/>
</dbReference>
<reference evidence="3" key="1">
    <citation type="submission" date="2017-09" db="EMBL/GenBank/DDBJ databases">
        <title>Depth-based differentiation of microbial function through sediment-hosted aquifers and enrichment of novel symbionts in the deep terrestrial subsurface.</title>
        <authorList>
            <person name="Probst A.J."/>
            <person name="Ladd B."/>
            <person name="Jarett J.K."/>
            <person name="Geller-Mcgrath D.E."/>
            <person name="Sieber C.M.K."/>
            <person name="Emerson J.B."/>
            <person name="Anantharaman K."/>
            <person name="Thomas B.C."/>
            <person name="Malmstrom R."/>
            <person name="Stieglmeier M."/>
            <person name="Klingl A."/>
            <person name="Woyke T."/>
            <person name="Ryan C.M."/>
            <person name="Banfield J.F."/>
        </authorList>
    </citation>
    <scope>NUCLEOTIDE SEQUENCE [LARGE SCALE GENOMIC DNA]</scope>
</reference>
<protein>
    <recommendedName>
        <fullName evidence="4">Rod shape-determining protein MreD</fullName>
    </recommendedName>
</protein>
<keyword evidence="1" id="KW-1133">Transmembrane helix</keyword>
<feature type="transmembrane region" description="Helical" evidence="1">
    <location>
        <begin position="137"/>
        <end position="160"/>
    </location>
</feature>
<gene>
    <name evidence="2" type="ORF">COS81_00390</name>
</gene>
<keyword evidence="1" id="KW-0812">Transmembrane</keyword>